<reference evidence="2 3" key="1">
    <citation type="submission" date="2019-04" db="EMBL/GenBank/DDBJ databases">
        <title>Annotation for the trematode Fasciola gigantica.</title>
        <authorList>
            <person name="Choi Y.-J."/>
        </authorList>
    </citation>
    <scope>NUCLEOTIDE SEQUENCE [LARGE SCALE GENOMIC DNA]</scope>
    <source>
        <strain evidence="2">Uganda_cow_1</strain>
    </source>
</reference>
<comment type="caution">
    <text evidence="2">The sequence shown here is derived from an EMBL/GenBank/DDBJ whole genome shotgun (WGS) entry which is preliminary data.</text>
</comment>
<accession>A0A504Y8D5</accession>
<evidence type="ECO:0000313" key="3">
    <source>
        <dbReference type="Proteomes" id="UP000316759"/>
    </source>
</evidence>
<evidence type="ECO:0000256" key="1">
    <source>
        <dbReference type="SAM" id="MobiDB-lite"/>
    </source>
</evidence>
<sequence>MATGKLCPRIHIPFADAHGTSLDFTESRTSVRSIRINQNEDPNSTGS</sequence>
<dbReference type="Proteomes" id="UP000316759">
    <property type="component" value="Unassembled WGS sequence"/>
</dbReference>
<gene>
    <name evidence="2" type="ORF">FGIG_07665</name>
</gene>
<organism evidence="2 3">
    <name type="scientific">Fasciola gigantica</name>
    <name type="common">Giant liver fluke</name>
    <dbReference type="NCBI Taxonomy" id="46835"/>
    <lineage>
        <taxon>Eukaryota</taxon>
        <taxon>Metazoa</taxon>
        <taxon>Spiralia</taxon>
        <taxon>Lophotrochozoa</taxon>
        <taxon>Platyhelminthes</taxon>
        <taxon>Trematoda</taxon>
        <taxon>Digenea</taxon>
        <taxon>Plagiorchiida</taxon>
        <taxon>Echinostomata</taxon>
        <taxon>Echinostomatoidea</taxon>
        <taxon>Fasciolidae</taxon>
        <taxon>Fasciola</taxon>
    </lineage>
</organism>
<keyword evidence="3" id="KW-1185">Reference proteome</keyword>
<protein>
    <submittedName>
        <fullName evidence="2">Uncharacterized protein</fullName>
    </submittedName>
</protein>
<evidence type="ECO:0000313" key="2">
    <source>
        <dbReference type="EMBL" id="TPP56405.1"/>
    </source>
</evidence>
<dbReference type="AlphaFoldDB" id="A0A504Y8D5"/>
<proteinExistence type="predicted"/>
<feature type="region of interest" description="Disordered" evidence="1">
    <location>
        <begin position="25"/>
        <end position="47"/>
    </location>
</feature>
<dbReference type="EMBL" id="SUNJ01014558">
    <property type="protein sequence ID" value="TPP56405.1"/>
    <property type="molecule type" value="Genomic_DNA"/>
</dbReference>
<name>A0A504Y8D5_FASGI</name>